<protein>
    <submittedName>
        <fullName evidence="2">FkbM family methyltransferase</fullName>
    </submittedName>
</protein>
<dbReference type="NCBIfam" id="TIGR01444">
    <property type="entry name" value="fkbM_fam"/>
    <property type="match status" value="1"/>
</dbReference>
<gene>
    <name evidence="2" type="ORF">E2R66_01500</name>
</gene>
<dbReference type="Gene3D" id="3.40.50.150">
    <property type="entry name" value="Vaccinia Virus protein VP39"/>
    <property type="match status" value="1"/>
</dbReference>
<dbReference type="Proteomes" id="UP000297540">
    <property type="component" value="Unassembled WGS sequence"/>
</dbReference>
<evidence type="ECO:0000259" key="1">
    <source>
        <dbReference type="Pfam" id="PF05050"/>
    </source>
</evidence>
<name>A0A4Y8SP79_9SPHI</name>
<keyword evidence="3" id="KW-1185">Reference proteome</keyword>
<reference evidence="2 3" key="1">
    <citation type="journal article" date="2017" name="Int. J. Syst. Evol. Microbiol.">
        <title>Mucilaginibacterpsychrotolerans sp. nov., isolated from peatlands.</title>
        <authorList>
            <person name="Deng Y."/>
            <person name="Shen L."/>
            <person name="Xu B."/>
            <person name="Liu Y."/>
            <person name="Gu Z."/>
            <person name="Liu H."/>
            <person name="Zhou Y."/>
        </authorList>
    </citation>
    <scope>NUCLEOTIDE SEQUENCE [LARGE SCALE GENOMIC DNA]</scope>
    <source>
        <strain evidence="2 3">NH7-4</strain>
    </source>
</reference>
<dbReference type="InterPro" id="IPR006342">
    <property type="entry name" value="FkbM_mtfrase"/>
</dbReference>
<evidence type="ECO:0000313" key="2">
    <source>
        <dbReference type="EMBL" id="TFF40879.1"/>
    </source>
</evidence>
<organism evidence="2 3">
    <name type="scientific">Mucilaginibacter psychrotolerans</name>
    <dbReference type="NCBI Taxonomy" id="1524096"/>
    <lineage>
        <taxon>Bacteria</taxon>
        <taxon>Pseudomonadati</taxon>
        <taxon>Bacteroidota</taxon>
        <taxon>Sphingobacteriia</taxon>
        <taxon>Sphingobacteriales</taxon>
        <taxon>Sphingobacteriaceae</taxon>
        <taxon>Mucilaginibacter</taxon>
    </lineage>
</organism>
<sequence>MFSKFYNRGLKKASTIKFKLLNKNCTEIRIPRNNLRFLVTTDLAWAFSSGDYYEKNVIYFLDEVVKSYHQPVLIDVGANCGYFSTRYAAQCKNVFSFEPVKGTFSLLKRNFKRNGIRNAVPFNLGLSNAPGQLSINIYNSSGNNSIFERKIPKEHSLKKIGVELIKLDTLDNLIEKGVVSSPNIIKIDVEGAELLVLGGAAKTILKHRPTILMEYSENTSNDAGYAKEELLSVLMLDDYSIFGIPEDEQDLALIEQANFQTHKISNVIFVPRERKLFFG</sequence>
<dbReference type="InterPro" id="IPR052514">
    <property type="entry name" value="SAM-dependent_MTase"/>
</dbReference>
<dbReference type="AlphaFoldDB" id="A0A4Y8SP79"/>
<dbReference type="GO" id="GO:0008168">
    <property type="term" value="F:methyltransferase activity"/>
    <property type="evidence" value="ECO:0007669"/>
    <property type="project" value="UniProtKB-KW"/>
</dbReference>
<dbReference type="PANTHER" id="PTHR34203:SF15">
    <property type="entry name" value="SLL1173 PROTEIN"/>
    <property type="match status" value="1"/>
</dbReference>
<dbReference type="PANTHER" id="PTHR34203">
    <property type="entry name" value="METHYLTRANSFERASE, FKBM FAMILY PROTEIN"/>
    <property type="match status" value="1"/>
</dbReference>
<dbReference type="InterPro" id="IPR029063">
    <property type="entry name" value="SAM-dependent_MTases_sf"/>
</dbReference>
<dbReference type="SUPFAM" id="SSF53335">
    <property type="entry name" value="S-adenosyl-L-methionine-dependent methyltransferases"/>
    <property type="match status" value="1"/>
</dbReference>
<feature type="domain" description="Methyltransferase FkbM" evidence="1">
    <location>
        <begin position="75"/>
        <end position="229"/>
    </location>
</feature>
<dbReference type="GO" id="GO:0032259">
    <property type="term" value="P:methylation"/>
    <property type="evidence" value="ECO:0007669"/>
    <property type="project" value="UniProtKB-KW"/>
</dbReference>
<dbReference type="Pfam" id="PF05050">
    <property type="entry name" value="Methyltransf_21"/>
    <property type="match status" value="1"/>
</dbReference>
<comment type="caution">
    <text evidence="2">The sequence shown here is derived from an EMBL/GenBank/DDBJ whole genome shotgun (WGS) entry which is preliminary data.</text>
</comment>
<evidence type="ECO:0000313" key="3">
    <source>
        <dbReference type="Proteomes" id="UP000297540"/>
    </source>
</evidence>
<dbReference type="EMBL" id="SOZE01000001">
    <property type="protein sequence ID" value="TFF40879.1"/>
    <property type="molecule type" value="Genomic_DNA"/>
</dbReference>
<accession>A0A4Y8SP79</accession>
<keyword evidence="2" id="KW-0808">Transferase</keyword>
<proteinExistence type="predicted"/>
<keyword evidence="2" id="KW-0489">Methyltransferase</keyword>